<accession>A0A1H5XQG7</accession>
<evidence type="ECO:0000313" key="1">
    <source>
        <dbReference type="EMBL" id="SEG13735.1"/>
    </source>
</evidence>
<keyword evidence="2" id="KW-1185">Reference proteome</keyword>
<dbReference type="Proteomes" id="UP000236745">
    <property type="component" value="Unassembled WGS sequence"/>
</dbReference>
<dbReference type="AlphaFoldDB" id="A0A1H5XQG7"/>
<gene>
    <name evidence="1" type="ORF">SAMN05444390_1011460</name>
</gene>
<evidence type="ECO:0000313" key="2">
    <source>
        <dbReference type="Proteomes" id="UP000236745"/>
    </source>
</evidence>
<dbReference type="OrthoDB" id="9804336at2"/>
<dbReference type="EMBL" id="FNVQ01000001">
    <property type="protein sequence ID" value="SEG13735.1"/>
    <property type="molecule type" value="Genomic_DNA"/>
</dbReference>
<sequence length="68" mass="7716">MNYQPSETQCDRCLRDRADCIGNIDFSGMLKTAQIDNHKGETTIVWCDQFDRQLDHLADRAAPEVSNG</sequence>
<proteinExistence type="predicted"/>
<protein>
    <submittedName>
        <fullName evidence="1">Uncharacterized protein</fullName>
    </submittedName>
</protein>
<organism evidence="1 2">
    <name type="scientific">Marinobacterium lutimaris</name>
    <dbReference type="NCBI Taxonomy" id="568106"/>
    <lineage>
        <taxon>Bacteria</taxon>
        <taxon>Pseudomonadati</taxon>
        <taxon>Pseudomonadota</taxon>
        <taxon>Gammaproteobacteria</taxon>
        <taxon>Oceanospirillales</taxon>
        <taxon>Oceanospirillaceae</taxon>
        <taxon>Marinobacterium</taxon>
    </lineage>
</organism>
<reference evidence="1 2" key="1">
    <citation type="submission" date="2016-10" db="EMBL/GenBank/DDBJ databases">
        <authorList>
            <person name="de Groot N.N."/>
        </authorList>
    </citation>
    <scope>NUCLEOTIDE SEQUENCE [LARGE SCALE GENOMIC DNA]</scope>
    <source>
        <strain evidence="1 2">DSM 22012</strain>
    </source>
</reference>
<dbReference type="RefSeq" id="WP_104002367.1">
    <property type="nucleotide sequence ID" value="NZ_FNVQ01000001.1"/>
</dbReference>
<name>A0A1H5XQG7_9GAMM</name>